<dbReference type="Gene3D" id="1.10.10.1550">
    <property type="entry name" value="ROS/MUCR transcriptional regulator protein"/>
    <property type="match status" value="1"/>
</dbReference>
<evidence type="ECO:0000313" key="3">
    <source>
        <dbReference type="Proteomes" id="UP001595704"/>
    </source>
</evidence>
<keyword evidence="3" id="KW-1185">Reference proteome</keyword>
<name>A0ABV7UI35_9HYPH</name>
<sequence>MIKLTADIVLAYVANNHVSPNTVAELIGAIHGALADLEATPEEKTPAAPLRPAVPIRISVTPDFLICLEDGKRFKSLKRHLRTAYGMTPEDYKAKWDLPSDYPMVAPNYSAYRSAYAKRMHLGVAGSARHTLPSPDLEVKVVNATTLARREHHSVRAG</sequence>
<accession>A0ABV7UI35</accession>
<comment type="caution">
    <text evidence="2">The sequence shown here is derived from an EMBL/GenBank/DDBJ whole genome shotgun (WGS) entry which is preliminary data.</text>
</comment>
<proteinExistence type="inferred from homology"/>
<dbReference type="InterPro" id="IPR008807">
    <property type="entry name" value="ROS_MUCR"/>
</dbReference>
<dbReference type="EMBL" id="JBHRYC010000067">
    <property type="protein sequence ID" value="MFC3638370.1"/>
    <property type="molecule type" value="Genomic_DNA"/>
</dbReference>
<reference evidence="3" key="1">
    <citation type="journal article" date="2019" name="Int. J. Syst. Evol. Microbiol.">
        <title>The Global Catalogue of Microorganisms (GCM) 10K type strain sequencing project: providing services to taxonomists for standard genome sequencing and annotation.</title>
        <authorList>
            <consortium name="The Broad Institute Genomics Platform"/>
            <consortium name="The Broad Institute Genome Sequencing Center for Infectious Disease"/>
            <person name="Wu L."/>
            <person name="Ma J."/>
        </authorList>
    </citation>
    <scope>NUCLEOTIDE SEQUENCE [LARGE SCALE GENOMIC DNA]</scope>
    <source>
        <strain evidence="3">KCTC 42282</strain>
    </source>
</reference>
<gene>
    <name evidence="2" type="ORF">ACFONL_13490</name>
</gene>
<dbReference type="InterPro" id="IPR041920">
    <property type="entry name" value="ROS/MUCR_sf"/>
</dbReference>
<dbReference type="RefSeq" id="WP_191321341.1">
    <property type="nucleotide sequence ID" value="NZ_BNCG01000066.1"/>
</dbReference>
<organism evidence="2 3">
    <name type="scientific">Camelimonas fluminis</name>
    <dbReference type="NCBI Taxonomy" id="1576911"/>
    <lineage>
        <taxon>Bacteria</taxon>
        <taxon>Pseudomonadati</taxon>
        <taxon>Pseudomonadota</taxon>
        <taxon>Alphaproteobacteria</taxon>
        <taxon>Hyphomicrobiales</taxon>
        <taxon>Chelatococcaceae</taxon>
        <taxon>Camelimonas</taxon>
    </lineage>
</organism>
<evidence type="ECO:0000256" key="1">
    <source>
        <dbReference type="ARBA" id="ARBA00007031"/>
    </source>
</evidence>
<dbReference type="Proteomes" id="UP001595704">
    <property type="component" value="Unassembled WGS sequence"/>
</dbReference>
<evidence type="ECO:0000313" key="2">
    <source>
        <dbReference type="EMBL" id="MFC3638370.1"/>
    </source>
</evidence>
<protein>
    <submittedName>
        <fullName evidence="2">MucR family transcriptional regulator</fullName>
    </submittedName>
</protein>
<comment type="similarity">
    <text evidence="1">Belongs to the ros/MucR family.</text>
</comment>
<dbReference type="Pfam" id="PF05443">
    <property type="entry name" value="ROS_MUCR"/>
    <property type="match status" value="1"/>
</dbReference>